<accession>A0ABU3N6Z2</accession>
<dbReference type="EMBL" id="JALMLT010000004">
    <property type="protein sequence ID" value="MDT8760304.1"/>
    <property type="molecule type" value="Genomic_DNA"/>
</dbReference>
<protein>
    <submittedName>
        <fullName evidence="2">Uncharacterized protein</fullName>
    </submittedName>
</protein>
<reference evidence="2" key="1">
    <citation type="submission" date="2022-04" db="EMBL/GenBank/DDBJ databases">
        <title>Tomato heritable bacteria conferring resistance against bacterial wilt.</title>
        <authorList>
            <person name="Yin J."/>
        </authorList>
    </citation>
    <scope>NUCLEOTIDE SEQUENCE</scope>
    <source>
        <strain evidence="2">Cra20</strain>
    </source>
</reference>
<evidence type="ECO:0000256" key="1">
    <source>
        <dbReference type="SAM" id="MobiDB-lite"/>
    </source>
</evidence>
<name>A0ABU3N6Z2_9SPHN</name>
<feature type="region of interest" description="Disordered" evidence="1">
    <location>
        <begin position="1"/>
        <end position="24"/>
    </location>
</feature>
<sequence length="57" mass="6291">MKPAIDPRDKIEDADAPAEPGHAAWKRAKVERGLAEAQDRSAMIPVEQVLRDLKLEG</sequence>
<gene>
    <name evidence="2" type="ORF">MZO42_16505</name>
</gene>
<organism evidence="2">
    <name type="scientific">Sphingomonas psychrotolerans</name>
    <dbReference type="NCBI Taxonomy" id="1327635"/>
    <lineage>
        <taxon>Bacteria</taxon>
        <taxon>Pseudomonadati</taxon>
        <taxon>Pseudomonadota</taxon>
        <taxon>Alphaproteobacteria</taxon>
        <taxon>Sphingomonadales</taxon>
        <taxon>Sphingomonadaceae</taxon>
        <taxon>Sphingomonas</taxon>
    </lineage>
</organism>
<comment type="caution">
    <text evidence="2">The sequence shown here is derived from an EMBL/GenBank/DDBJ whole genome shotgun (WGS) entry which is preliminary data.</text>
</comment>
<feature type="compositionally biased region" description="Basic and acidic residues" evidence="1">
    <location>
        <begin position="1"/>
        <end position="13"/>
    </location>
</feature>
<proteinExistence type="predicted"/>
<evidence type="ECO:0000313" key="2">
    <source>
        <dbReference type="EMBL" id="MDT8760304.1"/>
    </source>
</evidence>